<dbReference type="Pfam" id="PF10843">
    <property type="entry name" value="RGI1"/>
    <property type="match status" value="1"/>
</dbReference>
<reference evidence="6" key="2">
    <citation type="submission" date="2021-01" db="EMBL/GenBank/DDBJ databases">
        <authorList>
            <person name="Schikora-Tamarit M.A."/>
        </authorList>
    </citation>
    <scope>NUCLEOTIDE SEQUENCE</scope>
    <source>
        <strain evidence="6">CBS6075</strain>
    </source>
</reference>
<feature type="region of interest" description="Disordered" evidence="5">
    <location>
        <begin position="364"/>
        <end position="391"/>
    </location>
</feature>
<dbReference type="EMBL" id="JAEUBE010000087">
    <property type="protein sequence ID" value="KAH3670415.1"/>
    <property type="molecule type" value="Genomic_DNA"/>
</dbReference>
<feature type="region of interest" description="Disordered" evidence="5">
    <location>
        <begin position="1"/>
        <end position="35"/>
    </location>
</feature>
<evidence type="ECO:0000256" key="1">
    <source>
        <dbReference type="ARBA" id="ARBA00003033"/>
    </source>
</evidence>
<dbReference type="Gene3D" id="3.40.1000.40">
    <property type="entry name" value="Respiratory growth induced protein 1"/>
    <property type="match status" value="1"/>
</dbReference>
<dbReference type="GeneID" id="70232898"/>
<protein>
    <recommendedName>
        <fullName evidence="4">Respiratory growth induced protein 1</fullName>
    </recommendedName>
</protein>
<feature type="region of interest" description="Disordered" evidence="5">
    <location>
        <begin position="284"/>
        <end position="306"/>
    </location>
</feature>
<accession>A0A9P8T9L7</accession>
<feature type="region of interest" description="Disordered" evidence="5">
    <location>
        <begin position="237"/>
        <end position="260"/>
    </location>
</feature>
<reference evidence="6" key="1">
    <citation type="journal article" date="2021" name="Open Biol.">
        <title>Shared evolutionary footprints suggest mitochondrial oxidative damage underlies multiple complex I losses in fungi.</title>
        <authorList>
            <person name="Schikora-Tamarit M.A."/>
            <person name="Marcet-Houben M."/>
            <person name="Nosek J."/>
            <person name="Gabaldon T."/>
        </authorList>
    </citation>
    <scope>NUCLEOTIDE SEQUENCE</scope>
    <source>
        <strain evidence="6">CBS6075</strain>
    </source>
</reference>
<dbReference type="GO" id="GO:0005886">
    <property type="term" value="C:plasma membrane"/>
    <property type="evidence" value="ECO:0007669"/>
    <property type="project" value="UniProtKB-SubCell"/>
</dbReference>
<feature type="compositionally biased region" description="Basic and acidic residues" evidence="5">
    <location>
        <begin position="240"/>
        <end position="260"/>
    </location>
</feature>
<dbReference type="GO" id="GO:0006112">
    <property type="term" value="P:energy reserve metabolic process"/>
    <property type="evidence" value="ECO:0007669"/>
    <property type="project" value="InterPro"/>
</dbReference>
<evidence type="ECO:0000256" key="5">
    <source>
        <dbReference type="SAM" id="MobiDB-lite"/>
    </source>
</evidence>
<organism evidence="6 7">
    <name type="scientific">Ogataea philodendri</name>
    <dbReference type="NCBI Taxonomy" id="1378263"/>
    <lineage>
        <taxon>Eukaryota</taxon>
        <taxon>Fungi</taxon>
        <taxon>Dikarya</taxon>
        <taxon>Ascomycota</taxon>
        <taxon>Saccharomycotina</taxon>
        <taxon>Pichiomycetes</taxon>
        <taxon>Pichiales</taxon>
        <taxon>Pichiaceae</taxon>
        <taxon>Ogataea</taxon>
    </lineage>
</organism>
<evidence type="ECO:0000256" key="3">
    <source>
        <dbReference type="ARBA" id="ARBA00009268"/>
    </source>
</evidence>
<feature type="compositionally biased region" description="Polar residues" evidence="5">
    <location>
        <begin position="291"/>
        <end position="305"/>
    </location>
</feature>
<comment type="function">
    <text evidence="1">Involved in the control of energetic metabolism and significantly contribute to cell fitness, especially under respiratory growth conditions.</text>
</comment>
<evidence type="ECO:0000256" key="2">
    <source>
        <dbReference type="ARBA" id="ARBA00004202"/>
    </source>
</evidence>
<dbReference type="AlphaFoldDB" id="A0A9P8T9L7"/>
<proteinExistence type="inferred from homology"/>
<dbReference type="OrthoDB" id="4082176at2759"/>
<evidence type="ECO:0000313" key="6">
    <source>
        <dbReference type="EMBL" id="KAH3670415.1"/>
    </source>
</evidence>
<dbReference type="Proteomes" id="UP000769157">
    <property type="component" value="Unassembled WGS sequence"/>
</dbReference>
<comment type="subcellular location">
    <subcellularLocation>
        <location evidence="2">Cell membrane</location>
        <topology evidence="2">Peripheral membrane protein</topology>
    </subcellularLocation>
</comment>
<evidence type="ECO:0000256" key="4">
    <source>
        <dbReference type="ARBA" id="ARBA00021474"/>
    </source>
</evidence>
<sequence length="489" mass="54915">MTKKHSKIIETAPSHLEHLSPPSSRRGSVEGPEETPVKTFDDLLAFEQDLAHETWDNEYDNFRLELRYLPPFILSSIHNNLEQIKPTMNSRSKKFVRHLNHHIKRHLLTEINHYSGVDYHFDKAVVEHMPDGKVLFHLHDYSDHGYGEEADKFHRRWTLDLDVICNPENPHKDGGDERPVGGVKAATRGDVHQPDNSTLARGHQTPTALHEVVHDGEGETGHRGGDLRVGHDVAGSRVDCQQRSRVEAQPRAPDHRHTDKRGDHVLRLVVVVRGWVFPVLSLAHKQRKGQRSNTGSNVHRSSASKVQCAQVVQPAVAGPCGVCERTVAHRAPDEANHQRRHNACTLSNGSDENLHGCNWEKRREGEVDDGRNGSAFNKRAGAQLGKRTKREVAANVRWRHRNGQRVAKQKPLDRDGARDHVRLEQHLDDVLLLEHSSIEKANGRGQDHDSHGTEHHVAHVCGDEGGRFAGEVVERVALGGHQQLGRGEP</sequence>
<keyword evidence="7" id="KW-1185">Reference proteome</keyword>
<dbReference type="RefSeq" id="XP_046063840.1">
    <property type="nucleotide sequence ID" value="XM_046209079.1"/>
</dbReference>
<evidence type="ECO:0000313" key="7">
    <source>
        <dbReference type="Proteomes" id="UP000769157"/>
    </source>
</evidence>
<dbReference type="InterPro" id="IPR038235">
    <property type="entry name" value="RGI1_sf"/>
</dbReference>
<name>A0A9P8T9L7_9ASCO</name>
<gene>
    <name evidence="6" type="ORF">OGAPHI_000930</name>
</gene>
<dbReference type="InterPro" id="IPR022554">
    <property type="entry name" value="RGI1"/>
</dbReference>
<comment type="caution">
    <text evidence="6">The sequence shown here is derived from an EMBL/GenBank/DDBJ whole genome shotgun (WGS) entry which is preliminary data.</text>
</comment>
<comment type="similarity">
    <text evidence="3">Belongs to the RGI1 family.</text>
</comment>